<reference evidence="9" key="1">
    <citation type="submission" date="2019-08" db="EMBL/GenBank/DDBJ databases">
        <authorList>
            <person name="Kucharzyk K."/>
            <person name="Murdoch R.W."/>
            <person name="Higgins S."/>
            <person name="Loffler F."/>
        </authorList>
    </citation>
    <scope>NUCLEOTIDE SEQUENCE</scope>
</reference>
<evidence type="ECO:0000256" key="5">
    <source>
        <dbReference type="ARBA" id="ARBA00022989"/>
    </source>
</evidence>
<evidence type="ECO:0000259" key="8">
    <source>
        <dbReference type="PROSITE" id="PS50928"/>
    </source>
</evidence>
<evidence type="ECO:0000256" key="2">
    <source>
        <dbReference type="ARBA" id="ARBA00022448"/>
    </source>
</evidence>
<keyword evidence="3" id="KW-1003">Cell membrane</keyword>
<feature type="transmembrane region" description="Helical" evidence="7">
    <location>
        <begin position="159"/>
        <end position="178"/>
    </location>
</feature>
<keyword evidence="5 7" id="KW-1133">Transmembrane helix</keyword>
<protein>
    <submittedName>
        <fullName evidence="9">Putative multiple-sugar transport system permease YteP</fullName>
    </submittedName>
</protein>
<feature type="transmembrane region" description="Helical" evidence="7">
    <location>
        <begin position="84"/>
        <end position="105"/>
    </location>
</feature>
<gene>
    <name evidence="9" type="primary">yteP_8</name>
    <name evidence="9" type="ORF">SDC9_61331</name>
</gene>
<evidence type="ECO:0000313" key="9">
    <source>
        <dbReference type="EMBL" id="MPM14967.1"/>
    </source>
</evidence>
<evidence type="ECO:0000256" key="3">
    <source>
        <dbReference type="ARBA" id="ARBA00022475"/>
    </source>
</evidence>
<keyword evidence="6 7" id="KW-0472">Membrane</keyword>
<dbReference type="CDD" id="cd06261">
    <property type="entry name" value="TM_PBP2"/>
    <property type="match status" value="1"/>
</dbReference>
<dbReference type="GO" id="GO:0005886">
    <property type="term" value="C:plasma membrane"/>
    <property type="evidence" value="ECO:0007669"/>
    <property type="project" value="UniProtKB-SubCell"/>
</dbReference>
<evidence type="ECO:0000256" key="1">
    <source>
        <dbReference type="ARBA" id="ARBA00004651"/>
    </source>
</evidence>
<name>A0A644XGD7_9ZZZZ</name>
<feature type="transmembrane region" description="Helical" evidence="7">
    <location>
        <begin position="230"/>
        <end position="253"/>
    </location>
</feature>
<comment type="caution">
    <text evidence="9">The sequence shown here is derived from an EMBL/GenBank/DDBJ whole genome shotgun (WGS) entry which is preliminary data.</text>
</comment>
<evidence type="ECO:0000256" key="4">
    <source>
        <dbReference type="ARBA" id="ARBA00022692"/>
    </source>
</evidence>
<feature type="transmembrane region" description="Helical" evidence="7">
    <location>
        <begin position="23"/>
        <end position="41"/>
    </location>
</feature>
<dbReference type="InterPro" id="IPR050809">
    <property type="entry name" value="UgpAE/MalFG_permease"/>
</dbReference>
<evidence type="ECO:0000256" key="6">
    <source>
        <dbReference type="ARBA" id="ARBA00023136"/>
    </source>
</evidence>
<keyword evidence="9" id="KW-0762">Sugar transport</keyword>
<dbReference type="Pfam" id="PF00528">
    <property type="entry name" value="BPD_transp_1"/>
    <property type="match status" value="1"/>
</dbReference>
<keyword evidence="2" id="KW-0813">Transport</keyword>
<comment type="subcellular location">
    <subcellularLocation>
        <location evidence="1">Cell membrane</location>
        <topology evidence="1">Multi-pass membrane protein</topology>
    </subcellularLocation>
</comment>
<keyword evidence="4 7" id="KW-0812">Transmembrane</keyword>
<dbReference type="PANTHER" id="PTHR43227:SF11">
    <property type="entry name" value="BLL4140 PROTEIN"/>
    <property type="match status" value="1"/>
</dbReference>
<organism evidence="9">
    <name type="scientific">bioreactor metagenome</name>
    <dbReference type="NCBI Taxonomy" id="1076179"/>
    <lineage>
        <taxon>unclassified sequences</taxon>
        <taxon>metagenomes</taxon>
        <taxon>ecological metagenomes</taxon>
    </lineage>
</organism>
<dbReference type="EMBL" id="VSSQ01002365">
    <property type="protein sequence ID" value="MPM14967.1"/>
    <property type="molecule type" value="Genomic_DNA"/>
</dbReference>
<dbReference type="Gene3D" id="1.10.3720.10">
    <property type="entry name" value="MetI-like"/>
    <property type="match status" value="1"/>
</dbReference>
<sequence>MADKPLVIRTKPPLLTRLKSQKFLLLMLLPGVVWYLLFKYLPLLGLSLGFTDYGFRSKVSFVGLENFQRLLSSTIFWNAFRNTLVISLANIVFYFPAPLIVALMINELKSVKSKRFIQFLIYIPYFFSWVVVGSIFVNLLSPSTGLVNNIITKFGGEPVYFMASAKFFRPVLVSSYIWRQMGYGAVIYVASLTTVQPELYEAATIDGAGHWGRLWHVTIPGIRSTIVTMLLLNLSHVLLIFEQVLVMYNAAVYDVADVLQTYVFREGVLAGDLGYSIAVGMFTSIVSLTLVLSTNKLSARFLDEPIL</sequence>
<feature type="transmembrane region" description="Helical" evidence="7">
    <location>
        <begin position="117"/>
        <end position="139"/>
    </location>
</feature>
<dbReference type="PROSITE" id="PS50928">
    <property type="entry name" value="ABC_TM1"/>
    <property type="match status" value="1"/>
</dbReference>
<dbReference type="SUPFAM" id="SSF161098">
    <property type="entry name" value="MetI-like"/>
    <property type="match status" value="1"/>
</dbReference>
<proteinExistence type="predicted"/>
<evidence type="ECO:0000256" key="7">
    <source>
        <dbReference type="SAM" id="Phobius"/>
    </source>
</evidence>
<feature type="transmembrane region" description="Helical" evidence="7">
    <location>
        <begin position="273"/>
        <end position="292"/>
    </location>
</feature>
<dbReference type="GO" id="GO:0055085">
    <property type="term" value="P:transmembrane transport"/>
    <property type="evidence" value="ECO:0007669"/>
    <property type="project" value="InterPro"/>
</dbReference>
<feature type="domain" description="ABC transmembrane type-1" evidence="8">
    <location>
        <begin position="80"/>
        <end position="294"/>
    </location>
</feature>
<dbReference type="InterPro" id="IPR000515">
    <property type="entry name" value="MetI-like"/>
</dbReference>
<dbReference type="PANTHER" id="PTHR43227">
    <property type="entry name" value="BLL4140 PROTEIN"/>
    <property type="match status" value="1"/>
</dbReference>
<dbReference type="InterPro" id="IPR035906">
    <property type="entry name" value="MetI-like_sf"/>
</dbReference>
<accession>A0A644XGD7</accession>
<dbReference type="AlphaFoldDB" id="A0A644XGD7"/>